<dbReference type="Proteomes" id="UP001208689">
    <property type="component" value="Chromosome"/>
</dbReference>
<dbReference type="EMBL" id="CP104013">
    <property type="protein sequence ID" value="UYP47682.1"/>
    <property type="molecule type" value="Genomic_DNA"/>
</dbReference>
<gene>
    <name evidence="2" type="ORF">NEF87_003967</name>
</gene>
<feature type="transmembrane region" description="Helical" evidence="1">
    <location>
        <begin position="126"/>
        <end position="147"/>
    </location>
</feature>
<feature type="transmembrane region" description="Helical" evidence="1">
    <location>
        <begin position="153"/>
        <end position="180"/>
    </location>
</feature>
<proteinExistence type="predicted"/>
<keyword evidence="1" id="KW-0472">Membrane</keyword>
<feature type="transmembrane region" description="Helical" evidence="1">
    <location>
        <begin position="90"/>
        <end position="114"/>
    </location>
</feature>
<evidence type="ECO:0000313" key="2">
    <source>
        <dbReference type="EMBL" id="UYP47682.1"/>
    </source>
</evidence>
<reference evidence="2" key="1">
    <citation type="submission" date="2022-09" db="EMBL/GenBank/DDBJ databases">
        <title>Actin cytoskeleton and complex cell architecture in an #Asgard archaeon.</title>
        <authorList>
            <person name="Ponce Toledo R.I."/>
            <person name="Schleper C."/>
            <person name="Rodrigues Oliveira T."/>
            <person name="Wollweber F."/>
            <person name="Xu J."/>
            <person name="Rittmann S."/>
            <person name="Klingl A."/>
            <person name="Pilhofer M."/>
        </authorList>
    </citation>
    <scope>NUCLEOTIDE SEQUENCE</scope>
    <source>
        <strain evidence="2">B-35</strain>
    </source>
</reference>
<keyword evidence="3" id="KW-1185">Reference proteome</keyword>
<feature type="transmembrane region" description="Helical" evidence="1">
    <location>
        <begin position="50"/>
        <end position="70"/>
    </location>
</feature>
<feature type="transmembrane region" description="Helical" evidence="1">
    <location>
        <begin position="232"/>
        <end position="252"/>
    </location>
</feature>
<feature type="transmembrane region" description="Helical" evidence="1">
    <location>
        <begin position="20"/>
        <end position="38"/>
    </location>
</feature>
<keyword evidence="1" id="KW-1133">Transmembrane helix</keyword>
<accession>A0ABY6HXU4</accession>
<evidence type="ECO:0000256" key="1">
    <source>
        <dbReference type="SAM" id="Phobius"/>
    </source>
</evidence>
<sequence>MIFQSSWLLPNDLTPERYQAGMILELSVAIISILFWGLMVTKFFQKRTKILGLLTTSYLGFLLTLLSTLIEKILVITGVRTYPEIVYGVKIGVFAGLGALAFLFFYAWFVYYAFLENIKPWAKKVLRIIQVLSILLAIYAIILFIVPTTDENYQFYFLPISVLSILLLAPLLITASNSFYQIMTKSGHPKTGEEKLRHLSVRSLLINAIVLLGYVILYGIDVAVPQLAMSVFYFIAWGLVGVSFIFGYVGYFQPKWLVKRYQKKDMN</sequence>
<keyword evidence="1" id="KW-0812">Transmembrane</keyword>
<name>A0ABY6HXU4_9ARCH</name>
<protein>
    <submittedName>
        <fullName evidence="2">Uncharacterized protein</fullName>
    </submittedName>
</protein>
<evidence type="ECO:0000313" key="3">
    <source>
        <dbReference type="Proteomes" id="UP001208689"/>
    </source>
</evidence>
<feature type="transmembrane region" description="Helical" evidence="1">
    <location>
        <begin position="201"/>
        <end position="220"/>
    </location>
</feature>
<organism evidence="2 3">
    <name type="scientific">Candidatus Lokiarchaeum ossiferum</name>
    <dbReference type="NCBI Taxonomy" id="2951803"/>
    <lineage>
        <taxon>Archaea</taxon>
        <taxon>Promethearchaeati</taxon>
        <taxon>Promethearchaeota</taxon>
        <taxon>Promethearchaeia</taxon>
        <taxon>Promethearchaeales</taxon>
        <taxon>Promethearchaeaceae</taxon>
        <taxon>Candidatus Lokiarchaeum</taxon>
    </lineage>
</organism>